<protein>
    <submittedName>
        <fullName evidence="2">T9SS type A sorting domain-containing protein</fullName>
    </submittedName>
</protein>
<proteinExistence type="predicted"/>
<dbReference type="NCBIfam" id="TIGR04183">
    <property type="entry name" value="Por_Secre_tail"/>
    <property type="match status" value="1"/>
</dbReference>
<sequence length="628" mass="64546">MSQTFTSASFPYVAIAPKRRGFYLPVLLLLSFLSVSGTSWATSYVVDNPDKKKTFNLENNDDLTISSNVNFEGIINVNGSNVTITVNGDLINGSVIAVNNVVNTGITNFGVFNGTLMVASGAIGTVINNLGSVPSQQVYLNAPTTINNGSASASAGVSWTGYVGGRFAAAPTINNFGSWTAQMQPLPGGTISNKAGATWNAYMTVSAPLSITNEGTWSSQIQPAGSGAPTFTFVNSGTWSGSVTANSVATSVTNSGTWNSQIDYSGALTIVHTAGTWNGLPNGSSGSLRITNGATWTQGFNFPGTGPNSFVNTGTATFNRYLGMGSATTITNSGAMTVSNGMGNISANSSLNNQRGATFRVVGQLVNFGTVSNAGTVAVSGDFRNEGGGVMSGPAAPLRGSITASGYSVNAGAFGTTGRLDFCDAGNSAGFDLQSGTVGSGITFCALRPLPVELAAFTAEAVKDRVLVRWSTATEQNSAVFVVERSADGKSFNAVREVSAQGNSMVVTAYAAADAKPLPGTSYYRLRQVDRDGAVAYSPVAKVSFALGAQPVLAYPNPTTDRLVLDLTAASAEACAVRVLTPAGQVVRTEALTGGSLQEVSLAGLPAGLYLLQVRTATGSSVQRIEKK</sequence>
<dbReference type="Pfam" id="PF18962">
    <property type="entry name" value="Por_Secre_tail"/>
    <property type="match status" value="1"/>
</dbReference>
<keyword evidence="3" id="KW-1185">Reference proteome</keyword>
<dbReference type="InterPro" id="IPR013783">
    <property type="entry name" value="Ig-like_fold"/>
</dbReference>
<dbReference type="Gene3D" id="2.60.40.10">
    <property type="entry name" value="Immunoglobulins"/>
    <property type="match status" value="1"/>
</dbReference>
<evidence type="ECO:0000259" key="1">
    <source>
        <dbReference type="Pfam" id="PF18962"/>
    </source>
</evidence>
<evidence type="ECO:0000313" key="2">
    <source>
        <dbReference type="EMBL" id="UOE35694.1"/>
    </source>
</evidence>
<feature type="domain" description="Secretion system C-terminal sorting" evidence="1">
    <location>
        <begin position="555"/>
        <end position="625"/>
    </location>
</feature>
<gene>
    <name evidence="2" type="ORF">MTP16_08590</name>
</gene>
<accession>A0ABY4B9X2</accession>
<dbReference type="RefSeq" id="WP_243518231.1">
    <property type="nucleotide sequence ID" value="NZ_CP094534.1"/>
</dbReference>
<dbReference type="Proteomes" id="UP000831390">
    <property type="component" value="Chromosome"/>
</dbReference>
<organism evidence="2 3">
    <name type="scientific">Hymenobacter monticola</name>
    <dbReference type="NCBI Taxonomy" id="1705399"/>
    <lineage>
        <taxon>Bacteria</taxon>
        <taxon>Pseudomonadati</taxon>
        <taxon>Bacteroidota</taxon>
        <taxon>Cytophagia</taxon>
        <taxon>Cytophagales</taxon>
        <taxon>Hymenobacteraceae</taxon>
        <taxon>Hymenobacter</taxon>
    </lineage>
</organism>
<evidence type="ECO:0000313" key="3">
    <source>
        <dbReference type="Proteomes" id="UP000831390"/>
    </source>
</evidence>
<dbReference type="EMBL" id="CP094534">
    <property type="protein sequence ID" value="UOE35694.1"/>
    <property type="molecule type" value="Genomic_DNA"/>
</dbReference>
<name>A0ABY4B9X2_9BACT</name>
<reference evidence="2 3" key="1">
    <citation type="submission" date="2022-03" db="EMBL/GenBank/DDBJ databases">
        <title>Hymenobactersp. isolated from the air.</title>
        <authorList>
            <person name="Won M."/>
            <person name="Kwon S.-W."/>
        </authorList>
    </citation>
    <scope>NUCLEOTIDE SEQUENCE [LARGE SCALE GENOMIC DNA]</scope>
    <source>
        <strain evidence="2 3">KACC 22596</strain>
    </source>
</reference>
<dbReference type="InterPro" id="IPR026444">
    <property type="entry name" value="Secre_tail"/>
</dbReference>